<feature type="non-terminal residue" evidence="1">
    <location>
        <position position="50"/>
    </location>
</feature>
<gene>
    <name evidence="1" type="ORF">FCALED_LOCUS15563</name>
</gene>
<dbReference type="EMBL" id="CAJVPQ010014691">
    <property type="protein sequence ID" value="CAG8740275.1"/>
    <property type="molecule type" value="Genomic_DNA"/>
</dbReference>
<name>A0A9N9IN96_9GLOM</name>
<feature type="non-terminal residue" evidence="1">
    <location>
        <position position="1"/>
    </location>
</feature>
<evidence type="ECO:0000313" key="1">
    <source>
        <dbReference type="EMBL" id="CAG8740275.1"/>
    </source>
</evidence>
<dbReference type="Proteomes" id="UP000789570">
    <property type="component" value="Unassembled WGS sequence"/>
</dbReference>
<proteinExistence type="predicted"/>
<accession>A0A9N9IN96</accession>
<evidence type="ECO:0000313" key="2">
    <source>
        <dbReference type="Proteomes" id="UP000789570"/>
    </source>
</evidence>
<protein>
    <submittedName>
        <fullName evidence="1">11814_t:CDS:1</fullName>
    </submittedName>
</protein>
<dbReference type="AlphaFoldDB" id="A0A9N9IN96"/>
<sequence length="50" mass="5743">MKKLIITTEEAEKGCSNDNQIEAINQKELYNNNEAVNQKELCNNNDKTED</sequence>
<keyword evidence="2" id="KW-1185">Reference proteome</keyword>
<comment type="caution">
    <text evidence="1">The sequence shown here is derived from an EMBL/GenBank/DDBJ whole genome shotgun (WGS) entry which is preliminary data.</text>
</comment>
<organism evidence="1 2">
    <name type="scientific">Funneliformis caledonium</name>
    <dbReference type="NCBI Taxonomy" id="1117310"/>
    <lineage>
        <taxon>Eukaryota</taxon>
        <taxon>Fungi</taxon>
        <taxon>Fungi incertae sedis</taxon>
        <taxon>Mucoromycota</taxon>
        <taxon>Glomeromycotina</taxon>
        <taxon>Glomeromycetes</taxon>
        <taxon>Glomerales</taxon>
        <taxon>Glomeraceae</taxon>
        <taxon>Funneliformis</taxon>
    </lineage>
</organism>
<reference evidence="1" key="1">
    <citation type="submission" date="2021-06" db="EMBL/GenBank/DDBJ databases">
        <authorList>
            <person name="Kallberg Y."/>
            <person name="Tangrot J."/>
            <person name="Rosling A."/>
        </authorList>
    </citation>
    <scope>NUCLEOTIDE SEQUENCE</scope>
    <source>
        <strain evidence="1">UK204</strain>
    </source>
</reference>